<dbReference type="PANTHER" id="PTHR23201:SF20">
    <property type="entry name" value="GIBBERELLIN-REGULATED PROTEIN 9-LIKE"/>
    <property type="match status" value="1"/>
</dbReference>
<dbReference type="AlphaFoldDB" id="A0AAQ3MQT6"/>
<reference evidence="3 4" key="1">
    <citation type="journal article" date="2023" name="Life. Sci Alliance">
        <title>Evolutionary insights into 3D genome organization and epigenetic landscape of Vigna mungo.</title>
        <authorList>
            <person name="Junaid A."/>
            <person name="Singh B."/>
            <person name="Bhatia S."/>
        </authorList>
    </citation>
    <scope>NUCLEOTIDE SEQUENCE [LARGE SCALE GENOMIC DNA]</scope>
    <source>
        <strain evidence="3">Urdbean</strain>
    </source>
</reference>
<feature type="transmembrane region" description="Helical" evidence="2">
    <location>
        <begin position="75"/>
        <end position="97"/>
    </location>
</feature>
<evidence type="ECO:0000256" key="1">
    <source>
        <dbReference type="ARBA" id="ARBA00010582"/>
    </source>
</evidence>
<keyword evidence="2" id="KW-0472">Membrane</keyword>
<dbReference type="Proteomes" id="UP001374535">
    <property type="component" value="Chromosome 10"/>
</dbReference>
<keyword evidence="4" id="KW-1185">Reference proteome</keyword>
<organism evidence="3 4">
    <name type="scientific">Vigna mungo</name>
    <name type="common">Black gram</name>
    <name type="synonym">Phaseolus mungo</name>
    <dbReference type="NCBI Taxonomy" id="3915"/>
    <lineage>
        <taxon>Eukaryota</taxon>
        <taxon>Viridiplantae</taxon>
        <taxon>Streptophyta</taxon>
        <taxon>Embryophyta</taxon>
        <taxon>Tracheophyta</taxon>
        <taxon>Spermatophyta</taxon>
        <taxon>Magnoliopsida</taxon>
        <taxon>eudicotyledons</taxon>
        <taxon>Gunneridae</taxon>
        <taxon>Pentapetalae</taxon>
        <taxon>rosids</taxon>
        <taxon>fabids</taxon>
        <taxon>Fabales</taxon>
        <taxon>Fabaceae</taxon>
        <taxon>Papilionoideae</taxon>
        <taxon>50 kb inversion clade</taxon>
        <taxon>NPAAA clade</taxon>
        <taxon>indigoferoid/millettioid clade</taxon>
        <taxon>Phaseoleae</taxon>
        <taxon>Vigna</taxon>
    </lineage>
</organism>
<evidence type="ECO:0000256" key="2">
    <source>
        <dbReference type="SAM" id="Phobius"/>
    </source>
</evidence>
<dbReference type="PANTHER" id="PTHR23201">
    <property type="entry name" value="EXTENSIN, PROLINE-RICH PROTEIN"/>
    <property type="match status" value="1"/>
</dbReference>
<name>A0AAQ3MQT6_VIGMU</name>
<protein>
    <submittedName>
        <fullName evidence="3">Uncharacterized protein</fullName>
    </submittedName>
</protein>
<keyword evidence="2" id="KW-0812">Transmembrane</keyword>
<evidence type="ECO:0000313" key="3">
    <source>
        <dbReference type="EMBL" id="WVY95149.1"/>
    </source>
</evidence>
<dbReference type="EMBL" id="CP144691">
    <property type="protein sequence ID" value="WVY95149.1"/>
    <property type="molecule type" value="Genomic_DNA"/>
</dbReference>
<keyword evidence="2" id="KW-1133">Transmembrane helix</keyword>
<sequence>MHTVPATFRQRLGYEPQRTCLTRIRLCSARFCPLPLLGSCIEGDPEPNLLLVSMIHLFKLEEGIEKVKAIYRCRFMAILGVFGSLMGSFLCFIKAFAEASSNSTGVTSFLENVSYPEFSAFMHGIVDVIIPKNGESKNVDLKKKDFQLQKINCKYECSRRCSKASKRKRCKRACKSCCHRCHCVPPGTYGNKDLCPCYSWK</sequence>
<dbReference type="Pfam" id="PF02704">
    <property type="entry name" value="GASA"/>
    <property type="match status" value="1"/>
</dbReference>
<evidence type="ECO:0000313" key="4">
    <source>
        <dbReference type="Proteomes" id="UP001374535"/>
    </source>
</evidence>
<dbReference type="InterPro" id="IPR003854">
    <property type="entry name" value="GASA"/>
</dbReference>
<proteinExistence type="inferred from homology"/>
<accession>A0AAQ3MQT6</accession>
<comment type="similarity">
    <text evidence="1">Belongs to the GASA family.</text>
</comment>
<gene>
    <name evidence="3" type="ORF">V8G54_034237</name>
</gene>